<dbReference type="GO" id="GO:0005737">
    <property type="term" value="C:cytoplasm"/>
    <property type="evidence" value="ECO:0007669"/>
    <property type="project" value="TreeGrafter"/>
</dbReference>
<keyword evidence="2" id="KW-0472">Membrane</keyword>
<keyword evidence="2" id="KW-1133">Transmembrane helix</keyword>
<feature type="domain" description="Transglutaminase-like" evidence="3">
    <location>
        <begin position="662"/>
        <end position="720"/>
    </location>
</feature>
<dbReference type="PANTHER" id="PTHR46333">
    <property type="entry name" value="CYTOKINESIS PROTEIN 3"/>
    <property type="match status" value="1"/>
</dbReference>
<keyword evidence="5" id="KW-1185">Reference proteome</keyword>
<evidence type="ECO:0000259" key="3">
    <source>
        <dbReference type="SMART" id="SM00460"/>
    </source>
</evidence>
<reference evidence="4 5" key="1">
    <citation type="submission" date="2019-01" db="EMBL/GenBank/DDBJ databases">
        <title>Draft genome sequence of Cellulomonas takizawaensis strain TKZ-21.</title>
        <authorList>
            <person name="Yamamura H."/>
            <person name="Hayashi T."/>
            <person name="Hamada M."/>
            <person name="Serisawa Y."/>
            <person name="Matsuyama K."/>
            <person name="Nakagawa Y."/>
            <person name="Otoguro M."/>
            <person name="Yanagida F."/>
            <person name="Hayakawa M."/>
        </authorList>
    </citation>
    <scope>NUCLEOTIDE SEQUENCE [LARGE SCALE GENOMIC DNA]</scope>
    <source>
        <strain evidence="4 5">NBRC12680</strain>
    </source>
</reference>
<evidence type="ECO:0000256" key="1">
    <source>
        <dbReference type="SAM" id="MobiDB-lite"/>
    </source>
</evidence>
<feature type="compositionally biased region" description="Low complexity" evidence="1">
    <location>
        <begin position="61"/>
        <end position="76"/>
    </location>
</feature>
<protein>
    <recommendedName>
        <fullName evidence="3">Transglutaminase-like domain-containing protein</fullName>
    </recommendedName>
</protein>
<feature type="region of interest" description="Disordered" evidence="1">
    <location>
        <begin position="56"/>
        <end position="78"/>
    </location>
</feature>
<evidence type="ECO:0000256" key="2">
    <source>
        <dbReference type="SAM" id="Phobius"/>
    </source>
</evidence>
<proteinExistence type="predicted"/>
<dbReference type="InterPro" id="IPR038765">
    <property type="entry name" value="Papain-like_cys_pep_sf"/>
</dbReference>
<dbReference type="PANTHER" id="PTHR46333:SF2">
    <property type="entry name" value="CYTOKINESIS PROTEIN 3"/>
    <property type="match status" value="1"/>
</dbReference>
<dbReference type="SUPFAM" id="SSF54001">
    <property type="entry name" value="Cysteine proteinases"/>
    <property type="match status" value="1"/>
</dbReference>
<dbReference type="SMART" id="SM00460">
    <property type="entry name" value="TGc"/>
    <property type="match status" value="1"/>
</dbReference>
<evidence type="ECO:0000313" key="4">
    <source>
        <dbReference type="EMBL" id="GCE75674.1"/>
    </source>
</evidence>
<dbReference type="InterPro" id="IPR002931">
    <property type="entry name" value="Transglutaminase-like"/>
</dbReference>
<dbReference type="InterPro" id="IPR052557">
    <property type="entry name" value="CAP/Cytokinesis_protein"/>
</dbReference>
<sequence length="759" mass="80977">MGYGWSDEAVDGFRRWAAQMGWPADVQDSWLRSAAAHGWTAQEMVAEIRKGLDEPHVAPTQGAAPHHVPPAQQQAPKKSRKRTLAWVFGGIGAAVAAVVVVAVAMSGASLMGELLHVGAVRIDASKAGPGAEDREFANVFVGVDRDQEFLFDVGFPVGEDDDLGEIVEVYLDPQLTMPAPDVSSYEFRGQLSVSPSSFSIGKIAEDGDGYELQINQNGEWGLFDRYYLAVKKDLATGEVLPEPVVSLFTPKAELDSPVATYEARDGGDGVFRWNAVEGATRYVLVSLGYGAHEQEYGTSSRVEVLATTDGTQIAASDVPTEEWMGRNSAFVSYVGNSEDEARDPDFADRGPYSARTALYGVVAMTADDVPSAVALVNQRDVSAGLPVKVAGYALREVMVGRTRDVADLPDQVPVTMADGSTTVGSVEYAVGSVTERFGGYETTFSVLGSTVVDTVAFTAASVEAAQAALAEINARSLALRANTGGMSLYSYVTPDLVGGGETSSTLPDVPYPVFATTDLGRFIATNFVAGNFKVSLADFFEPGSRVSGTGVDIDDVIGEVVTQNPYLLGLWNVSYSQSTRVLYGQPVAFTDLDTYRADQAALKVQVEDVVARIGTKPSQRDTVRAINDWLVANADYHHTAWAQVEAQNSTAGFERAWSAEGVLLDGAGVCVSYSVAFQALALEAGIEAVNVTGRSRADGVGHEWSRAKVDGAWLNLDVTWNDGASADRWLLVTDAELDADHVVDTDWLVDSQLAAYTTG</sequence>
<organism evidence="4 5">
    <name type="scientific">Cellulomonas biazotea</name>
    <dbReference type="NCBI Taxonomy" id="1709"/>
    <lineage>
        <taxon>Bacteria</taxon>
        <taxon>Bacillati</taxon>
        <taxon>Actinomycetota</taxon>
        <taxon>Actinomycetes</taxon>
        <taxon>Micrococcales</taxon>
        <taxon>Cellulomonadaceae</taxon>
        <taxon>Cellulomonas</taxon>
    </lineage>
</organism>
<name>A0A402DNH5_9CELL</name>
<dbReference type="AlphaFoldDB" id="A0A402DNH5"/>
<dbReference type="Proteomes" id="UP000289954">
    <property type="component" value="Unassembled WGS sequence"/>
</dbReference>
<comment type="caution">
    <text evidence="4">The sequence shown here is derived from an EMBL/GenBank/DDBJ whole genome shotgun (WGS) entry which is preliminary data.</text>
</comment>
<accession>A0A402DNH5</accession>
<gene>
    <name evidence="4" type="ORF">CBZ_07300</name>
</gene>
<feature type="transmembrane region" description="Helical" evidence="2">
    <location>
        <begin position="84"/>
        <end position="105"/>
    </location>
</feature>
<dbReference type="Gene3D" id="3.10.620.30">
    <property type="match status" value="1"/>
</dbReference>
<evidence type="ECO:0000313" key="5">
    <source>
        <dbReference type="Proteomes" id="UP000289954"/>
    </source>
</evidence>
<dbReference type="EMBL" id="BIMR01000038">
    <property type="protein sequence ID" value="GCE75674.1"/>
    <property type="molecule type" value="Genomic_DNA"/>
</dbReference>
<keyword evidence="2" id="KW-0812">Transmembrane</keyword>
<dbReference type="Pfam" id="PF01841">
    <property type="entry name" value="Transglut_core"/>
    <property type="match status" value="1"/>
</dbReference>